<proteinExistence type="predicted"/>
<dbReference type="Pfam" id="PF13966">
    <property type="entry name" value="zf-RVT"/>
    <property type="match status" value="1"/>
</dbReference>
<dbReference type="EMBL" id="AL138654">
    <property type="protein sequence ID" value="CAB86676.1"/>
    <property type="molecule type" value="Genomic_DNA"/>
</dbReference>
<reference evidence="3" key="3">
    <citation type="submission" date="2000-04" db="EMBL/GenBank/DDBJ databases">
        <authorList>
            <person name="EU Arabidopsis sequencing project"/>
        </authorList>
    </citation>
    <scope>NUCLEOTIDE SEQUENCE</scope>
</reference>
<dbReference type="InterPro" id="IPR026960">
    <property type="entry name" value="RVT-Znf"/>
</dbReference>
<reference key="1">
    <citation type="journal article" date="2000" name="Nature">
        <title>Sequence and analysis of chromosome 3 of the plant Arabidopsis thaliana.</title>
        <authorList>
            <consortium name="European Union Chromosome 3 Arabidopsis Sequencing Consortium"/>
            <consortium name="Institute for Genomic Research"/>
            <consortium name="Kazusa DNA Research Institute"/>
            <person name="Salanoubat M."/>
            <person name="Lemcke K."/>
            <person name="Rieger M."/>
            <person name="Ansorge W."/>
            <person name="Unseld M."/>
            <person name="Fartmann B."/>
            <person name="Valle G."/>
            <person name="Blocker H."/>
            <person name="Perez-Alonso M."/>
            <person name="Obermaier B."/>
            <person name="Delseny M."/>
            <person name="Boutry M."/>
            <person name="Grivell L.A."/>
            <person name="Mache R."/>
            <person name="Puigdomenech P."/>
            <person name="De Simone V."/>
            <person name="Choisne N."/>
            <person name="Artiguenave F."/>
            <person name="Robert C."/>
            <person name="Brottier P."/>
            <person name="Wincker P."/>
            <person name="Cattolico L."/>
            <person name="Weissenbach J."/>
            <person name="Saurin W."/>
            <person name="Quetier F."/>
            <person name="Schafer M."/>
            <person name="Muller-Auer S."/>
            <person name="Gabel C."/>
            <person name="Fuchs M."/>
            <person name="Benes V."/>
            <person name="Wurmbach E."/>
            <person name="Drzonek H."/>
            <person name="Erfle H."/>
            <person name="Jordan N."/>
            <person name="Bangert S."/>
            <person name="Wiedelmann R."/>
            <person name="Kranz H."/>
            <person name="Voss H."/>
            <person name="Holland R."/>
            <person name="Brandt P."/>
            <person name="Nyakatura G."/>
            <person name="Vezzi A."/>
            <person name="D'Angelo M."/>
            <person name="Pallavicini A."/>
            <person name="Toppo S."/>
            <person name="Simionati B."/>
            <person name="Conrad A."/>
            <person name="Hornischer K."/>
            <person name="Kauer G."/>
            <person name="Lohnert T.H."/>
            <person name="Nordsiek G."/>
            <person name="Reichelt J."/>
            <person name="Scharfe M."/>
            <person name="Schon O."/>
            <person name="Bargues M."/>
            <person name="Terol J."/>
            <person name="Climent J."/>
            <person name="Navarro P."/>
            <person name="Collado C."/>
            <person name="Perez-Perez A."/>
            <person name="Ottenwalder B."/>
            <person name="Duchemin D."/>
            <person name="Cooke R."/>
            <person name="Laudie M."/>
            <person name="Berger-Llauro C."/>
            <person name="Purnelle B."/>
            <person name="Masuy D."/>
            <person name="de Haan M."/>
            <person name="Maarse A.C."/>
            <person name="Alcaraz J.P."/>
            <person name="Cottet A."/>
            <person name="Casacuberta E."/>
            <person name="Monfort A."/>
            <person name="Argiriou A."/>
            <person name="flores M."/>
            <person name="Liguori R."/>
            <person name="Vitale D."/>
            <person name="Mannhaupt G."/>
            <person name="Haase D."/>
            <person name="Schoof H."/>
            <person name="Rudd S."/>
            <person name="Zaccaria P."/>
            <person name="Mewes H.W."/>
            <person name="Mayer K.F."/>
            <person name="Kaul S."/>
            <person name="Town C.D."/>
            <person name="Koo H.L."/>
            <person name="Tallon L.J."/>
            <person name="Jenkins J."/>
            <person name="Rooney T."/>
            <person name="Rizzo M."/>
            <person name="Walts A."/>
            <person name="Utterback T."/>
            <person name="Fujii C.Y."/>
            <person name="Shea T.P."/>
            <person name="Creasy T.H."/>
            <person name="Haas B."/>
            <person name="Maiti R."/>
            <person name="Wu D."/>
            <person name="Peterson J."/>
            <person name="Van Aken S."/>
            <person name="Pai G."/>
            <person name="Militscher J."/>
            <person name="Sellers P."/>
            <person name="Gill J.E."/>
            <person name="Feldblyum T.V."/>
            <person name="Preuss D."/>
            <person name="Lin X."/>
            <person name="Nierman W.C."/>
            <person name="Salzberg S.L."/>
            <person name="White O."/>
            <person name="Venter J.C."/>
            <person name="Fraser C.M."/>
            <person name="Kaneko T."/>
            <person name="Nakamura Y."/>
            <person name="Sato S."/>
            <person name="Kato T."/>
            <person name="Asamizu E."/>
            <person name="Sasamoto S."/>
            <person name="Kimura T."/>
            <person name="Idesawa K."/>
            <person name="Kawashima K."/>
            <person name="Kishida Y."/>
            <person name="Kiyokawa C."/>
            <person name="Kohara M."/>
            <person name="Matsumoto M."/>
            <person name="Matsuno A."/>
            <person name="Muraki A."/>
            <person name="Nakayama S."/>
            <person name="Nakazaki N."/>
            <person name="Shinpo S."/>
            <person name="Takeuchi C."/>
            <person name="Wada T."/>
            <person name="Watanabe A."/>
            <person name="Yamada M."/>
            <person name="Yasuda M."/>
            <person name="Tabata S."/>
        </authorList>
    </citation>
    <scope>NUCLEOTIDE SEQUENCE [LARGE SCALE GENOMIC DNA]</scope>
    <source>
        <strain>cv. Columbia</strain>
    </source>
</reference>
<evidence type="ECO:0000259" key="2">
    <source>
        <dbReference type="Pfam" id="PF13966"/>
    </source>
</evidence>
<dbReference type="PANTHER" id="PTHR33116">
    <property type="entry name" value="REVERSE TRANSCRIPTASE ZINC-BINDING DOMAIN-CONTAINING PROTEIN-RELATED-RELATED"/>
    <property type="match status" value="1"/>
</dbReference>
<protein>
    <submittedName>
        <fullName evidence="3">Uncharacterized protein F18P9_50</fullName>
    </submittedName>
</protein>
<evidence type="ECO:0000256" key="1">
    <source>
        <dbReference type="SAM" id="MobiDB-lite"/>
    </source>
</evidence>
<name>Q9M1L6_ARATH</name>
<dbReference type="AlphaFoldDB" id="Q9M1L6"/>
<evidence type="ECO:0000313" key="3">
    <source>
        <dbReference type="EMBL" id="CAB86676.1"/>
    </source>
</evidence>
<organism evidence="3">
    <name type="scientific">Arabidopsis thaliana</name>
    <name type="common">Mouse-ear cress</name>
    <dbReference type="NCBI Taxonomy" id="3702"/>
    <lineage>
        <taxon>Eukaryota</taxon>
        <taxon>Viridiplantae</taxon>
        <taxon>Streptophyta</taxon>
        <taxon>Embryophyta</taxon>
        <taxon>Tracheophyta</taxon>
        <taxon>Spermatophyta</taxon>
        <taxon>Magnoliopsida</taxon>
        <taxon>eudicotyledons</taxon>
        <taxon>Gunneridae</taxon>
        <taxon>Pentapetalae</taxon>
        <taxon>rosids</taxon>
        <taxon>malvids</taxon>
        <taxon>Brassicales</taxon>
        <taxon>Brassicaceae</taxon>
        <taxon>Camelineae</taxon>
        <taxon>Arabidopsis</taxon>
    </lineage>
</organism>
<accession>Q9M1L6</accession>
<feature type="domain" description="Reverse transcriptase zinc-binding" evidence="2">
    <location>
        <begin position="86"/>
        <end position="170"/>
    </location>
</feature>
<reference evidence="3" key="2">
    <citation type="submission" date="2000-02" db="EMBL/GenBank/DDBJ databases">
        <authorList>
            <person name="Nyakatura G."/>
            <person name="Fartmann B."/>
            <person name="Dauner D."/>
            <person name="Sterr W."/>
            <person name="Holland R."/>
            <person name="Weichselgartner M."/>
            <person name="Mewes H.W."/>
            <person name="Rudd S."/>
            <person name="Lemcke K."/>
            <person name="Mayer K.F.X."/>
            <person name="Quetier F."/>
            <person name="Salanoubat M."/>
        </authorList>
    </citation>
    <scope>NUCLEOTIDE SEQUENCE</scope>
</reference>
<sequence length="534" mass="60346">MGSWMWKKILKYRDKATPLQKMEVRSGISSSSSVAAALSTHRRRHHCNEALNKVEEEMASLNLRSTQTGRDISFWKRNNGAFKHSFSSKDILHAIRVPNPICELYKGVWFPNSTPKYSFITWIAFRNRLATGEKLVKWNNDANGGCSFCDEAMETREHIFFSCPYSSAVWSALTKDLLGQLFTTSWESMTALLTDPPRPKVHMFVLRYVFQLSIHTLWRERNGRRHGASPIPSSKLAKLIDKNVQNRLTTLITSDLPRMKAACDIGSKPMLVSKGEWRKDENGCYEHVSALEVFSMTVRLRETDGYNKVVSEVKEMLSMAVTDEVKLSYQWPKWMMGPYWTRANSIYIVDDEDMTLFMAIRADLDEVHLRVKVIHGGVGKSVNYSTSHLDLGGMTAEEISDNYWNSAETRSIWDSALTRLLTKNVGVVNGSASDLQPRVNETVEGPRRINVNAGIRIEEPIDATPLRASVPKPSVDGDKRKASAKEKGKGQIIESTLPLPVLTTSLPSINMFDAAQASAEAEFEAFRRTYFAEM</sequence>
<feature type="region of interest" description="Disordered" evidence="1">
    <location>
        <begin position="466"/>
        <end position="490"/>
    </location>
</feature>
<feature type="compositionally biased region" description="Basic and acidic residues" evidence="1">
    <location>
        <begin position="475"/>
        <end position="489"/>
    </location>
</feature>
<dbReference type="PANTHER" id="PTHR33116:SF84">
    <property type="entry name" value="RNA-DIRECTED DNA POLYMERASE"/>
    <property type="match status" value="1"/>
</dbReference>
<gene>
    <name evidence="3" type="primary">F18P9_50</name>
</gene>
<dbReference type="PIR" id="T47347">
    <property type="entry name" value="T47347"/>
</dbReference>